<sequence>MWGKEGKINPKDNHISFQCSDMDLIISQLEEMRIEYVKAVERCSAVRSRSIDDGEFGNGHVEPFYLRDDDPDPDHD</sequence>
<accession>A0AAW2PLR1</accession>
<dbReference type="PANTHER" id="PTHR46142:SF13">
    <property type="entry name" value="LACTOYLGLUTATHIONE LYASE_GLYOXALASE I FAMILY PROTEIN"/>
    <property type="match status" value="1"/>
</dbReference>
<protein>
    <submittedName>
        <fullName evidence="2">Uncharacterized protein</fullName>
    </submittedName>
</protein>
<evidence type="ECO:0000256" key="1">
    <source>
        <dbReference type="SAM" id="MobiDB-lite"/>
    </source>
</evidence>
<organism evidence="2">
    <name type="scientific">Sesamum calycinum</name>
    <dbReference type="NCBI Taxonomy" id="2727403"/>
    <lineage>
        <taxon>Eukaryota</taxon>
        <taxon>Viridiplantae</taxon>
        <taxon>Streptophyta</taxon>
        <taxon>Embryophyta</taxon>
        <taxon>Tracheophyta</taxon>
        <taxon>Spermatophyta</taxon>
        <taxon>Magnoliopsida</taxon>
        <taxon>eudicotyledons</taxon>
        <taxon>Gunneridae</taxon>
        <taxon>Pentapetalae</taxon>
        <taxon>asterids</taxon>
        <taxon>lamiids</taxon>
        <taxon>Lamiales</taxon>
        <taxon>Pedaliaceae</taxon>
        <taxon>Sesamum</taxon>
    </lineage>
</organism>
<dbReference type="EMBL" id="JACGWM010000008">
    <property type="protein sequence ID" value="KAL0357195.1"/>
    <property type="molecule type" value="Genomic_DNA"/>
</dbReference>
<feature type="region of interest" description="Disordered" evidence="1">
    <location>
        <begin position="52"/>
        <end position="76"/>
    </location>
</feature>
<gene>
    <name evidence="2" type="ORF">Scaly_1405200</name>
</gene>
<evidence type="ECO:0000313" key="2">
    <source>
        <dbReference type="EMBL" id="KAL0357195.1"/>
    </source>
</evidence>
<reference evidence="2" key="2">
    <citation type="journal article" date="2024" name="Plant">
        <title>Genomic evolution and insights into agronomic trait innovations of Sesamum species.</title>
        <authorList>
            <person name="Miao H."/>
            <person name="Wang L."/>
            <person name="Qu L."/>
            <person name="Liu H."/>
            <person name="Sun Y."/>
            <person name="Le M."/>
            <person name="Wang Q."/>
            <person name="Wei S."/>
            <person name="Zheng Y."/>
            <person name="Lin W."/>
            <person name="Duan Y."/>
            <person name="Cao H."/>
            <person name="Xiong S."/>
            <person name="Wang X."/>
            <person name="Wei L."/>
            <person name="Li C."/>
            <person name="Ma Q."/>
            <person name="Ju M."/>
            <person name="Zhao R."/>
            <person name="Li G."/>
            <person name="Mu C."/>
            <person name="Tian Q."/>
            <person name="Mei H."/>
            <person name="Zhang T."/>
            <person name="Gao T."/>
            <person name="Zhang H."/>
        </authorList>
    </citation>
    <scope>NUCLEOTIDE SEQUENCE</scope>
    <source>
        <strain evidence="2">KEN8</strain>
    </source>
</reference>
<reference evidence="2" key="1">
    <citation type="submission" date="2020-06" db="EMBL/GenBank/DDBJ databases">
        <authorList>
            <person name="Li T."/>
            <person name="Hu X."/>
            <person name="Zhang T."/>
            <person name="Song X."/>
            <person name="Zhang H."/>
            <person name="Dai N."/>
            <person name="Sheng W."/>
            <person name="Hou X."/>
            <person name="Wei L."/>
        </authorList>
    </citation>
    <scope>NUCLEOTIDE SEQUENCE</scope>
    <source>
        <strain evidence="2">KEN8</strain>
        <tissue evidence="2">Leaf</tissue>
    </source>
</reference>
<proteinExistence type="predicted"/>
<dbReference type="PANTHER" id="PTHR46142">
    <property type="match status" value="1"/>
</dbReference>
<name>A0AAW2PLR1_9LAMI</name>
<dbReference type="AlphaFoldDB" id="A0AAW2PLR1"/>
<comment type="caution">
    <text evidence="2">The sequence shown here is derived from an EMBL/GenBank/DDBJ whole genome shotgun (WGS) entry which is preliminary data.</text>
</comment>